<organism evidence="1 2">
    <name type="scientific">Pseudodesulfovibrio alkaliphilus</name>
    <dbReference type="NCBI Taxonomy" id="2661613"/>
    <lineage>
        <taxon>Bacteria</taxon>
        <taxon>Pseudomonadati</taxon>
        <taxon>Thermodesulfobacteriota</taxon>
        <taxon>Desulfovibrionia</taxon>
        <taxon>Desulfovibrionales</taxon>
        <taxon>Desulfovibrionaceae</taxon>
    </lineage>
</organism>
<reference evidence="1 2" key="1">
    <citation type="submission" date="2019-11" db="EMBL/GenBank/DDBJ databases">
        <title>Pseudodesulfovibrio alkaliphilus, sp. nov., an alkaliphilic sulfate-reducing bacteria from mud volcano of Taman peninsula, Russia.</title>
        <authorList>
            <person name="Frolova A."/>
            <person name="Merkel A.Y."/>
            <person name="Slobodkin A.I."/>
        </authorList>
    </citation>
    <scope>NUCLEOTIDE SEQUENCE [LARGE SCALE GENOMIC DNA]</scope>
    <source>
        <strain evidence="1 2">F-1</strain>
    </source>
</reference>
<dbReference type="RefSeq" id="WP_155935633.1">
    <property type="nucleotide sequence ID" value="NZ_WODC01000012.1"/>
</dbReference>
<dbReference type="AlphaFoldDB" id="A0A7K1KRU7"/>
<evidence type="ECO:0000313" key="2">
    <source>
        <dbReference type="Proteomes" id="UP000461162"/>
    </source>
</evidence>
<evidence type="ECO:0000313" key="1">
    <source>
        <dbReference type="EMBL" id="MUM78788.1"/>
    </source>
</evidence>
<name>A0A7K1KRU7_9BACT</name>
<dbReference type="EMBL" id="WODC01000012">
    <property type="protein sequence ID" value="MUM78788.1"/>
    <property type="molecule type" value="Genomic_DNA"/>
</dbReference>
<proteinExistence type="predicted"/>
<gene>
    <name evidence="1" type="ORF">GKC30_14210</name>
</gene>
<protein>
    <submittedName>
        <fullName evidence="1">Uncharacterized protein</fullName>
    </submittedName>
</protein>
<keyword evidence="2" id="KW-1185">Reference proteome</keyword>
<sequence>MFAAFETAVVDTLVELVSFDFGNICQQKLFRKKVLPSYLRGTEFNDFFVTEFLKYTYIEELKNKPLDEKIKALLRPLEIDCKGEIKSMLERINDYRKLRNSLVHHDLCRYETLGNVKVEYVDGRYVFNRDDAIELIELLDTFSTQIKERLRIEFGEYTDLHIIQRYWENIFDTNVLAFSKCWNTNGAIFYTGPSPEEYAQTYGSTRVACLLSLFLAAFNGHEKIVYYSHLLALPIKERKEYQSKFNKILELHDIIDLQNMQIELSYKLNI</sequence>
<dbReference type="Proteomes" id="UP000461162">
    <property type="component" value="Unassembled WGS sequence"/>
</dbReference>
<comment type="caution">
    <text evidence="1">The sequence shown here is derived from an EMBL/GenBank/DDBJ whole genome shotgun (WGS) entry which is preliminary data.</text>
</comment>
<accession>A0A7K1KRU7</accession>